<evidence type="ECO:0000313" key="1">
    <source>
        <dbReference type="EMBL" id="KAK5972860.1"/>
    </source>
</evidence>
<gene>
    <name evidence="1" type="ORF">GCK32_021316</name>
</gene>
<name>A0AAN8F9F1_TRICO</name>
<proteinExistence type="predicted"/>
<dbReference type="EMBL" id="WIXE01016200">
    <property type="protein sequence ID" value="KAK5972860.1"/>
    <property type="molecule type" value="Genomic_DNA"/>
</dbReference>
<accession>A0AAN8F9F1</accession>
<feature type="non-terminal residue" evidence="1">
    <location>
        <position position="1"/>
    </location>
</feature>
<organism evidence="1 2">
    <name type="scientific">Trichostrongylus colubriformis</name>
    <name type="common">Black scour worm</name>
    <dbReference type="NCBI Taxonomy" id="6319"/>
    <lineage>
        <taxon>Eukaryota</taxon>
        <taxon>Metazoa</taxon>
        <taxon>Ecdysozoa</taxon>
        <taxon>Nematoda</taxon>
        <taxon>Chromadorea</taxon>
        <taxon>Rhabditida</taxon>
        <taxon>Rhabditina</taxon>
        <taxon>Rhabditomorpha</taxon>
        <taxon>Strongyloidea</taxon>
        <taxon>Trichostrongylidae</taxon>
        <taxon>Trichostrongylus</taxon>
    </lineage>
</organism>
<dbReference type="Proteomes" id="UP001331761">
    <property type="component" value="Unassembled WGS sequence"/>
</dbReference>
<sequence length="36" mass="4462">ESRFLGHRVWENWQAYSKRFKTSTVPVDKRWPILDQ</sequence>
<reference evidence="1 2" key="1">
    <citation type="submission" date="2019-10" db="EMBL/GenBank/DDBJ databases">
        <title>Assembly and Annotation for the nematode Trichostrongylus colubriformis.</title>
        <authorList>
            <person name="Martin J."/>
        </authorList>
    </citation>
    <scope>NUCLEOTIDE SEQUENCE [LARGE SCALE GENOMIC DNA]</scope>
    <source>
        <strain evidence="1">G859</strain>
        <tissue evidence="1">Whole worm</tissue>
    </source>
</reference>
<evidence type="ECO:0000313" key="2">
    <source>
        <dbReference type="Proteomes" id="UP001331761"/>
    </source>
</evidence>
<dbReference type="AlphaFoldDB" id="A0AAN8F9F1"/>
<protein>
    <submittedName>
        <fullName evidence="1">Uncharacterized protein</fullName>
    </submittedName>
</protein>
<keyword evidence="2" id="KW-1185">Reference proteome</keyword>
<comment type="caution">
    <text evidence="1">The sequence shown here is derived from an EMBL/GenBank/DDBJ whole genome shotgun (WGS) entry which is preliminary data.</text>
</comment>